<dbReference type="PROSITE" id="PS50157">
    <property type="entry name" value="ZINC_FINGER_C2H2_2"/>
    <property type="match status" value="1"/>
</dbReference>
<organism evidence="4 5">
    <name type="scientific">Necator americanus</name>
    <name type="common">Human hookworm</name>
    <dbReference type="NCBI Taxonomy" id="51031"/>
    <lineage>
        <taxon>Eukaryota</taxon>
        <taxon>Metazoa</taxon>
        <taxon>Ecdysozoa</taxon>
        <taxon>Nematoda</taxon>
        <taxon>Chromadorea</taxon>
        <taxon>Rhabditida</taxon>
        <taxon>Rhabditina</taxon>
        <taxon>Rhabditomorpha</taxon>
        <taxon>Strongyloidea</taxon>
        <taxon>Ancylostomatidae</taxon>
        <taxon>Bunostominae</taxon>
        <taxon>Necator</taxon>
    </lineage>
</organism>
<feature type="compositionally biased region" description="Basic and acidic residues" evidence="2">
    <location>
        <begin position="43"/>
        <end position="57"/>
    </location>
</feature>
<evidence type="ECO:0000259" key="3">
    <source>
        <dbReference type="PROSITE" id="PS50157"/>
    </source>
</evidence>
<dbReference type="PANTHER" id="PTHR33936">
    <property type="entry name" value="PROTEIN CBG17840"/>
    <property type="match status" value="1"/>
</dbReference>
<dbReference type="EMBL" id="JAVFWL010000003">
    <property type="protein sequence ID" value="KAK6744812.1"/>
    <property type="molecule type" value="Genomic_DNA"/>
</dbReference>
<reference evidence="4 5" key="1">
    <citation type="submission" date="2023-08" db="EMBL/GenBank/DDBJ databases">
        <title>A Necator americanus chromosomal reference genome.</title>
        <authorList>
            <person name="Ilik V."/>
            <person name="Petrzelkova K.J."/>
            <person name="Pardy F."/>
            <person name="Fuh T."/>
            <person name="Niatou-Singa F.S."/>
            <person name="Gouil Q."/>
            <person name="Baker L."/>
            <person name="Ritchie M.E."/>
            <person name="Jex A.R."/>
            <person name="Gazzola D."/>
            <person name="Li H."/>
            <person name="Toshio Fujiwara R."/>
            <person name="Zhan B."/>
            <person name="Aroian R.V."/>
            <person name="Pafco B."/>
            <person name="Schwarz E.M."/>
        </authorList>
    </citation>
    <scope>NUCLEOTIDE SEQUENCE [LARGE SCALE GENOMIC DNA]</scope>
    <source>
        <strain evidence="4 5">Aroian</strain>
        <tissue evidence="4">Whole animal</tissue>
    </source>
</reference>
<sequence length="416" mass="47076">MPLSQIFGYAGTDKCEKHSNCKSVLYARHGDAGKEQAERLRRSQIHAKESTSREGKGYFKQQHSADDDEELHASSLLYSNADRLFGDKLHEREKMRTDSIYYKCDFCLFSCFTRAVLETHVQTYHPRAQSECERQLPSSSPVTCPTCRKTFKTRYLLSVHCVGVHTTAMTDFTLIQTSFNSWAQFEPWRTMMERDTKTVLIKSEMQAWNTKLIHSYHCQFDHTAAPCSKKEKKDKKCTNDEENRKSSNCPAFIKVMENEDGVLDCVACFGHLGHEMDGLPPISSVGSAELMQDEAENDKDGDLAPCFLCGGVSPPEIDAKTCEDVKWCCCSETECGILAHEWCTQLLGKKCPECEKGILINTYFKVAPMPERHRQVVHCRKDTEAPGGSGTLSAMYFDSEPLAEEAFSNQGDDRQR</sequence>
<dbReference type="PROSITE" id="PS00028">
    <property type="entry name" value="ZINC_FINGER_C2H2_1"/>
    <property type="match status" value="2"/>
</dbReference>
<name>A0ABR1D2N0_NECAM</name>
<comment type="caution">
    <text evidence="4">The sequence shown here is derived from an EMBL/GenBank/DDBJ whole genome shotgun (WGS) entry which is preliminary data.</text>
</comment>
<dbReference type="PANTHER" id="PTHR33936:SF24">
    <property type="entry name" value="C2H2-TYPE DOMAIN-CONTAINING PROTEIN"/>
    <property type="match status" value="1"/>
</dbReference>
<dbReference type="InterPro" id="IPR052797">
    <property type="entry name" value="RegFact_GeneExpr_CellDeath"/>
</dbReference>
<keyword evidence="1" id="KW-0862">Zinc</keyword>
<evidence type="ECO:0000256" key="2">
    <source>
        <dbReference type="SAM" id="MobiDB-lite"/>
    </source>
</evidence>
<keyword evidence="5" id="KW-1185">Reference proteome</keyword>
<feature type="region of interest" description="Disordered" evidence="2">
    <location>
        <begin position="43"/>
        <end position="64"/>
    </location>
</feature>
<evidence type="ECO:0000256" key="1">
    <source>
        <dbReference type="PROSITE-ProRule" id="PRU00042"/>
    </source>
</evidence>
<dbReference type="Proteomes" id="UP001303046">
    <property type="component" value="Unassembled WGS sequence"/>
</dbReference>
<evidence type="ECO:0000313" key="5">
    <source>
        <dbReference type="Proteomes" id="UP001303046"/>
    </source>
</evidence>
<keyword evidence="1" id="KW-0863">Zinc-finger</keyword>
<dbReference type="SMART" id="SM00355">
    <property type="entry name" value="ZnF_C2H2"/>
    <property type="match status" value="2"/>
</dbReference>
<proteinExistence type="predicted"/>
<protein>
    <recommendedName>
        <fullName evidence="3">C2H2-type domain-containing protein</fullName>
    </recommendedName>
</protein>
<evidence type="ECO:0000313" key="4">
    <source>
        <dbReference type="EMBL" id="KAK6744812.1"/>
    </source>
</evidence>
<keyword evidence="1" id="KW-0479">Metal-binding</keyword>
<dbReference type="InterPro" id="IPR013087">
    <property type="entry name" value="Znf_C2H2_type"/>
</dbReference>
<accession>A0ABR1D2N0</accession>
<gene>
    <name evidence="4" type="primary">Necator_chrIII.g12263</name>
    <name evidence="4" type="ORF">RB195_011497</name>
</gene>
<dbReference type="Gene3D" id="3.30.160.60">
    <property type="entry name" value="Classic Zinc Finger"/>
    <property type="match status" value="1"/>
</dbReference>
<feature type="domain" description="C2H2-type" evidence="3">
    <location>
        <begin position="142"/>
        <end position="170"/>
    </location>
</feature>